<dbReference type="InterPro" id="IPR029062">
    <property type="entry name" value="Class_I_gatase-like"/>
</dbReference>
<evidence type="ECO:0000256" key="2">
    <source>
        <dbReference type="ARBA" id="ARBA00048082"/>
    </source>
</evidence>
<dbReference type="InterPro" id="IPR002818">
    <property type="entry name" value="DJ-1/PfpI"/>
</dbReference>
<dbReference type="GO" id="GO:0005634">
    <property type="term" value="C:nucleus"/>
    <property type="evidence" value="ECO:0007669"/>
    <property type="project" value="TreeGrafter"/>
</dbReference>
<evidence type="ECO:0000256" key="3">
    <source>
        <dbReference type="SAM" id="MobiDB-lite"/>
    </source>
</evidence>
<dbReference type="OrthoDB" id="543156at2759"/>
<evidence type="ECO:0000259" key="4">
    <source>
        <dbReference type="Pfam" id="PF01965"/>
    </source>
</evidence>
<dbReference type="Pfam" id="PF01965">
    <property type="entry name" value="DJ-1_PfpI"/>
    <property type="match status" value="1"/>
</dbReference>
<dbReference type="Proteomes" id="UP000799750">
    <property type="component" value="Unassembled WGS sequence"/>
</dbReference>
<keyword evidence="6" id="KW-1185">Reference proteome</keyword>
<reference evidence="5" key="1">
    <citation type="journal article" date="2020" name="Stud. Mycol.">
        <title>101 Dothideomycetes genomes: a test case for predicting lifestyles and emergence of pathogens.</title>
        <authorList>
            <person name="Haridas S."/>
            <person name="Albert R."/>
            <person name="Binder M."/>
            <person name="Bloem J."/>
            <person name="Labutti K."/>
            <person name="Salamov A."/>
            <person name="Andreopoulos B."/>
            <person name="Baker S."/>
            <person name="Barry K."/>
            <person name="Bills G."/>
            <person name="Bluhm B."/>
            <person name="Cannon C."/>
            <person name="Castanera R."/>
            <person name="Culley D."/>
            <person name="Daum C."/>
            <person name="Ezra D."/>
            <person name="Gonzalez J."/>
            <person name="Henrissat B."/>
            <person name="Kuo A."/>
            <person name="Liang C."/>
            <person name="Lipzen A."/>
            <person name="Lutzoni F."/>
            <person name="Magnuson J."/>
            <person name="Mondo S."/>
            <person name="Nolan M."/>
            <person name="Ohm R."/>
            <person name="Pangilinan J."/>
            <person name="Park H.-J."/>
            <person name="Ramirez L."/>
            <person name="Alfaro M."/>
            <person name="Sun H."/>
            <person name="Tritt A."/>
            <person name="Yoshinaga Y."/>
            <person name="Zwiers L.-H."/>
            <person name="Turgeon B."/>
            <person name="Goodwin S."/>
            <person name="Spatafora J."/>
            <person name="Crous P."/>
            <person name="Grigoriev I."/>
        </authorList>
    </citation>
    <scope>NUCLEOTIDE SEQUENCE</scope>
    <source>
        <strain evidence="5">CBS 269.34</strain>
    </source>
</reference>
<comment type="catalytic activity">
    <reaction evidence="2">
        <text>methylglyoxal + H2O = (R)-lactate + H(+)</text>
        <dbReference type="Rhea" id="RHEA:27754"/>
        <dbReference type="ChEBI" id="CHEBI:15377"/>
        <dbReference type="ChEBI" id="CHEBI:15378"/>
        <dbReference type="ChEBI" id="CHEBI:16004"/>
        <dbReference type="ChEBI" id="CHEBI:17158"/>
        <dbReference type="EC" id="4.2.1.130"/>
    </reaction>
</comment>
<dbReference type="AlphaFoldDB" id="A0A6A6R377"/>
<dbReference type="GO" id="GO:1903189">
    <property type="term" value="P:glyoxal metabolic process"/>
    <property type="evidence" value="ECO:0007669"/>
    <property type="project" value="TreeGrafter"/>
</dbReference>
<name>A0A6A6R377_9PEZI</name>
<dbReference type="InterPro" id="IPR050325">
    <property type="entry name" value="Prot/Nucl_acid_deglycase"/>
</dbReference>
<dbReference type="CDD" id="cd03135">
    <property type="entry name" value="GATase1_DJ-1"/>
    <property type="match status" value="1"/>
</dbReference>
<dbReference type="SUPFAM" id="SSF52317">
    <property type="entry name" value="Class I glutamine amidotransferase-like"/>
    <property type="match status" value="1"/>
</dbReference>
<dbReference type="Gene3D" id="3.40.50.880">
    <property type="match status" value="1"/>
</dbReference>
<accession>A0A6A6R377</accession>
<dbReference type="InterPro" id="IPR006287">
    <property type="entry name" value="DJ-1"/>
</dbReference>
<proteinExistence type="predicted"/>
<organism evidence="5 6">
    <name type="scientific">Lophium mytilinum</name>
    <dbReference type="NCBI Taxonomy" id="390894"/>
    <lineage>
        <taxon>Eukaryota</taxon>
        <taxon>Fungi</taxon>
        <taxon>Dikarya</taxon>
        <taxon>Ascomycota</taxon>
        <taxon>Pezizomycotina</taxon>
        <taxon>Dothideomycetes</taxon>
        <taxon>Pleosporomycetidae</taxon>
        <taxon>Mytilinidiales</taxon>
        <taxon>Mytilinidiaceae</taxon>
        <taxon>Lophium</taxon>
    </lineage>
</organism>
<dbReference type="GO" id="GO:0019172">
    <property type="term" value="F:glyoxalase III activity"/>
    <property type="evidence" value="ECO:0007669"/>
    <property type="project" value="UniProtKB-EC"/>
</dbReference>
<sequence>MPQALILIADGTEETEFVATYDVLVRAGFKVKSVGVNLKNDFATCSRNIRIIPDEHDIESFKYDTYNPEYDVLILPGGGPGAATFCASEVVLMTIANFRARDKWVAAICAGTTAIVVDTSSSYGAPAGVGTVTSHPSVEAEIKAKGWHYSQDRCVVDKDYKLITSRGPGTALLFALSIVEELCGKEKRKEVEGPMLMPASDSMKETPDSDG</sequence>
<feature type="region of interest" description="Disordered" evidence="3">
    <location>
        <begin position="190"/>
        <end position="211"/>
    </location>
</feature>
<evidence type="ECO:0000313" key="5">
    <source>
        <dbReference type="EMBL" id="KAF2499228.1"/>
    </source>
</evidence>
<dbReference type="GO" id="GO:0006979">
    <property type="term" value="P:response to oxidative stress"/>
    <property type="evidence" value="ECO:0007669"/>
    <property type="project" value="TreeGrafter"/>
</dbReference>
<feature type="domain" description="DJ-1/PfpI" evidence="4">
    <location>
        <begin position="3"/>
        <end position="181"/>
    </location>
</feature>
<dbReference type="NCBIfam" id="TIGR01383">
    <property type="entry name" value="not_thiJ"/>
    <property type="match status" value="1"/>
</dbReference>
<dbReference type="PANTHER" id="PTHR48094:SF12">
    <property type="entry name" value="PARKINSON DISEASE PROTEIN 7 HOMOLOG"/>
    <property type="match status" value="1"/>
</dbReference>
<dbReference type="GO" id="GO:0005739">
    <property type="term" value="C:mitochondrion"/>
    <property type="evidence" value="ECO:0007669"/>
    <property type="project" value="TreeGrafter"/>
</dbReference>
<gene>
    <name evidence="5" type="ORF">BU16DRAFT_523731</name>
</gene>
<dbReference type="EC" id="4.2.1.130" evidence="1"/>
<feature type="compositionally biased region" description="Basic and acidic residues" evidence="3">
    <location>
        <begin position="202"/>
        <end position="211"/>
    </location>
</feature>
<dbReference type="EMBL" id="MU004184">
    <property type="protein sequence ID" value="KAF2499228.1"/>
    <property type="molecule type" value="Genomic_DNA"/>
</dbReference>
<dbReference type="PANTHER" id="PTHR48094">
    <property type="entry name" value="PROTEIN/NUCLEIC ACID DEGLYCASE DJ-1-RELATED"/>
    <property type="match status" value="1"/>
</dbReference>
<evidence type="ECO:0000256" key="1">
    <source>
        <dbReference type="ARBA" id="ARBA00013134"/>
    </source>
</evidence>
<evidence type="ECO:0000313" key="6">
    <source>
        <dbReference type="Proteomes" id="UP000799750"/>
    </source>
</evidence>
<protein>
    <recommendedName>
        <fullName evidence="1">D-lactate dehydratase</fullName>
        <ecNumber evidence="1">4.2.1.130</ecNumber>
    </recommendedName>
</protein>